<comment type="similarity">
    <text evidence="4">Belongs to the DASH complex DAD2 family.</text>
</comment>
<keyword evidence="13" id="KW-0206">Cytoskeleton</keyword>
<keyword evidence="9" id="KW-0493">Microtubule</keyword>
<keyword evidence="14" id="KW-0539">Nucleus</keyword>
<dbReference type="InterPro" id="IPR013963">
    <property type="entry name" value="DASH_Dad2"/>
</dbReference>
<dbReference type="GO" id="GO:0044732">
    <property type="term" value="C:mitotic spindle pole body"/>
    <property type="evidence" value="ECO:0007669"/>
    <property type="project" value="TreeGrafter"/>
</dbReference>
<sequence length="123" mass="13109">MAHPTINASLRQSSAYPTTSQQAMALTMRIEAKKAELENLTQLRDLSNALASQMQALEAKLATLKDGTESIACVLANWQSVLQAINMATKKTAAGVEGLATGENRPATLVRIPTATIDTLRDA</sequence>
<evidence type="ECO:0000256" key="17">
    <source>
        <dbReference type="ARBA" id="ARBA00030568"/>
    </source>
</evidence>
<evidence type="ECO:0000313" key="19">
    <source>
        <dbReference type="EMBL" id="RAO65289.1"/>
    </source>
</evidence>
<keyword evidence="7" id="KW-0963">Cytoplasm</keyword>
<dbReference type="GO" id="GO:0000278">
    <property type="term" value="P:mitotic cell cycle"/>
    <property type="evidence" value="ECO:0007669"/>
    <property type="project" value="InterPro"/>
</dbReference>
<dbReference type="PANTHER" id="PTHR28036">
    <property type="entry name" value="DASH COMPLEX SUBUNIT DAD2"/>
    <property type="match status" value="1"/>
</dbReference>
<feature type="coiled-coil region" evidence="18">
    <location>
        <begin position="23"/>
        <end position="60"/>
    </location>
</feature>
<evidence type="ECO:0000256" key="12">
    <source>
        <dbReference type="ARBA" id="ARBA00022838"/>
    </source>
</evidence>
<keyword evidence="18" id="KW-0175">Coiled coil</keyword>
<evidence type="ECO:0000256" key="11">
    <source>
        <dbReference type="ARBA" id="ARBA00022829"/>
    </source>
</evidence>
<reference evidence="19 20" key="1">
    <citation type="journal article" date="2017" name="Biotechnol. Biofuels">
        <title>Differential beta-glucosidase expression as a function of carbon source availability in Talaromyces amestolkiae: a genomic and proteomic approach.</title>
        <authorList>
            <person name="de Eugenio L.I."/>
            <person name="Mendez-Liter J.A."/>
            <person name="Nieto-Dominguez M."/>
            <person name="Alonso L."/>
            <person name="Gil-Munoz J."/>
            <person name="Barriuso J."/>
            <person name="Prieto A."/>
            <person name="Martinez M.J."/>
        </authorList>
    </citation>
    <scope>NUCLEOTIDE SEQUENCE [LARGE SCALE GENOMIC DNA]</scope>
    <source>
        <strain evidence="19 20">CIB</strain>
    </source>
</reference>
<comment type="caution">
    <text evidence="19">The sequence shown here is derived from an EMBL/GenBank/DDBJ whole genome shotgun (WGS) entry which is preliminary data.</text>
</comment>
<evidence type="ECO:0000313" key="20">
    <source>
        <dbReference type="Proteomes" id="UP000249363"/>
    </source>
</evidence>
<evidence type="ECO:0000256" key="3">
    <source>
        <dbReference type="ARBA" id="ARBA00004629"/>
    </source>
</evidence>
<keyword evidence="10" id="KW-0498">Mitosis</keyword>
<evidence type="ECO:0000256" key="6">
    <source>
        <dbReference type="ARBA" id="ARBA00022454"/>
    </source>
</evidence>
<dbReference type="GeneID" id="63790518"/>
<evidence type="ECO:0000256" key="4">
    <source>
        <dbReference type="ARBA" id="ARBA00005501"/>
    </source>
</evidence>
<dbReference type="GO" id="GO:1990023">
    <property type="term" value="C:mitotic spindle midzone"/>
    <property type="evidence" value="ECO:0007669"/>
    <property type="project" value="TreeGrafter"/>
</dbReference>
<protein>
    <recommendedName>
        <fullName evidence="5">DASH complex subunit DAD2</fullName>
    </recommendedName>
    <alternativeName>
        <fullName evidence="17">Outer kinetochore protein DAD2</fullName>
    </alternativeName>
</protein>
<dbReference type="OrthoDB" id="3230169at2759"/>
<keyword evidence="8" id="KW-0132">Cell division</keyword>
<dbReference type="RefSeq" id="XP_040729806.1">
    <property type="nucleotide sequence ID" value="XM_040873323.1"/>
</dbReference>
<dbReference type="GO" id="GO:0051301">
    <property type="term" value="P:cell division"/>
    <property type="evidence" value="ECO:0007669"/>
    <property type="project" value="UniProtKB-KW"/>
</dbReference>
<evidence type="ECO:0000256" key="13">
    <source>
        <dbReference type="ARBA" id="ARBA00023212"/>
    </source>
</evidence>
<comment type="subcellular location">
    <subcellularLocation>
        <location evidence="3">Chromosome</location>
        <location evidence="3">Centromere</location>
        <location evidence="3">Kinetochore</location>
    </subcellularLocation>
    <subcellularLocation>
        <location evidence="2">Cytoplasm</location>
        <location evidence="2">Cytoskeleton</location>
        <location evidence="2">Spindle</location>
    </subcellularLocation>
    <subcellularLocation>
        <location evidence="1">Nucleus</location>
    </subcellularLocation>
</comment>
<gene>
    <name evidence="19" type="ORF">BHQ10_001301</name>
</gene>
<keyword evidence="15" id="KW-0131">Cell cycle</keyword>
<dbReference type="STRING" id="1196081.A0A364KP26"/>
<dbReference type="GO" id="GO:0008608">
    <property type="term" value="P:attachment of spindle microtubules to kinetochore"/>
    <property type="evidence" value="ECO:0007669"/>
    <property type="project" value="TreeGrafter"/>
</dbReference>
<dbReference type="GO" id="GO:0005874">
    <property type="term" value="C:microtubule"/>
    <property type="evidence" value="ECO:0007669"/>
    <property type="project" value="UniProtKB-KW"/>
</dbReference>
<evidence type="ECO:0000256" key="14">
    <source>
        <dbReference type="ARBA" id="ARBA00023242"/>
    </source>
</evidence>
<name>A0A364KP26_TALAM</name>
<proteinExistence type="inferred from homology"/>
<dbReference type="GO" id="GO:0042729">
    <property type="term" value="C:DASH complex"/>
    <property type="evidence" value="ECO:0007669"/>
    <property type="project" value="InterPro"/>
</dbReference>
<dbReference type="EMBL" id="MIKG01000002">
    <property type="protein sequence ID" value="RAO65289.1"/>
    <property type="molecule type" value="Genomic_DNA"/>
</dbReference>
<keyword evidence="16" id="KW-0137">Centromere</keyword>
<evidence type="ECO:0000256" key="2">
    <source>
        <dbReference type="ARBA" id="ARBA00004186"/>
    </source>
</evidence>
<evidence type="ECO:0000256" key="7">
    <source>
        <dbReference type="ARBA" id="ARBA00022490"/>
    </source>
</evidence>
<keyword evidence="6" id="KW-0158">Chromosome</keyword>
<evidence type="ECO:0000256" key="9">
    <source>
        <dbReference type="ARBA" id="ARBA00022701"/>
    </source>
</evidence>
<evidence type="ECO:0000256" key="1">
    <source>
        <dbReference type="ARBA" id="ARBA00004123"/>
    </source>
</evidence>
<keyword evidence="12" id="KW-0995">Kinetochore</keyword>
<dbReference type="Proteomes" id="UP000249363">
    <property type="component" value="Unassembled WGS sequence"/>
</dbReference>
<dbReference type="PANTHER" id="PTHR28036:SF1">
    <property type="entry name" value="DASH COMPLEX SUBUNIT DAD2"/>
    <property type="match status" value="1"/>
</dbReference>
<evidence type="ECO:0000256" key="10">
    <source>
        <dbReference type="ARBA" id="ARBA00022776"/>
    </source>
</evidence>
<organism evidence="19 20">
    <name type="scientific">Talaromyces amestolkiae</name>
    <dbReference type="NCBI Taxonomy" id="1196081"/>
    <lineage>
        <taxon>Eukaryota</taxon>
        <taxon>Fungi</taxon>
        <taxon>Dikarya</taxon>
        <taxon>Ascomycota</taxon>
        <taxon>Pezizomycotina</taxon>
        <taxon>Eurotiomycetes</taxon>
        <taxon>Eurotiomycetidae</taxon>
        <taxon>Eurotiales</taxon>
        <taxon>Trichocomaceae</taxon>
        <taxon>Talaromyces</taxon>
        <taxon>Talaromyces sect. Talaromyces</taxon>
    </lineage>
</organism>
<keyword evidence="20" id="KW-1185">Reference proteome</keyword>
<evidence type="ECO:0000256" key="8">
    <source>
        <dbReference type="ARBA" id="ARBA00022618"/>
    </source>
</evidence>
<evidence type="ECO:0000256" key="16">
    <source>
        <dbReference type="ARBA" id="ARBA00023328"/>
    </source>
</evidence>
<keyword evidence="11" id="KW-0159">Chromosome partition</keyword>
<evidence type="ECO:0000256" key="18">
    <source>
        <dbReference type="SAM" id="Coils"/>
    </source>
</evidence>
<evidence type="ECO:0000256" key="15">
    <source>
        <dbReference type="ARBA" id="ARBA00023306"/>
    </source>
</evidence>
<evidence type="ECO:0000256" key="5">
    <source>
        <dbReference type="ARBA" id="ARBA00020260"/>
    </source>
</evidence>
<dbReference type="Pfam" id="PF08654">
    <property type="entry name" value="DASH_Dad2"/>
    <property type="match status" value="1"/>
</dbReference>
<dbReference type="AlphaFoldDB" id="A0A364KP26"/>
<accession>A0A364KP26</accession>